<gene>
    <name evidence="23" type="primary">LOC106755372</name>
</gene>
<keyword evidence="2" id="KW-1003">Cell membrane</keyword>
<dbReference type="CDD" id="cd00028">
    <property type="entry name" value="B_lectin"/>
    <property type="match status" value="1"/>
</dbReference>
<dbReference type="EC" id="2.7.11.1" evidence="16"/>
<evidence type="ECO:0000256" key="17">
    <source>
        <dbReference type="SAM" id="Phobius"/>
    </source>
</evidence>
<feature type="domain" description="Bulb-type lectin" evidence="20">
    <location>
        <begin position="28"/>
        <end position="150"/>
    </location>
</feature>
<evidence type="ECO:0000256" key="9">
    <source>
        <dbReference type="ARBA" id="ARBA00022840"/>
    </source>
</evidence>
<evidence type="ECO:0000256" key="16">
    <source>
        <dbReference type="PIRNR" id="PIRNR000641"/>
    </source>
</evidence>
<keyword evidence="4 16" id="KW-0808">Transferase</keyword>
<evidence type="ECO:0000259" key="19">
    <source>
        <dbReference type="PROSITE" id="PS50011"/>
    </source>
</evidence>
<evidence type="ECO:0000256" key="18">
    <source>
        <dbReference type="SAM" id="SignalP"/>
    </source>
</evidence>
<dbReference type="InterPro" id="IPR036426">
    <property type="entry name" value="Bulb-type_lectin_dom_sf"/>
</dbReference>
<dbReference type="InterPro" id="IPR000858">
    <property type="entry name" value="S_locus_glycoprot_dom"/>
</dbReference>
<dbReference type="Proteomes" id="UP000087766">
    <property type="component" value="Unplaced"/>
</dbReference>
<dbReference type="CDD" id="cd14066">
    <property type="entry name" value="STKc_IRAK"/>
    <property type="match status" value="1"/>
</dbReference>
<dbReference type="OrthoDB" id="4062651at2759"/>
<sequence length="843" mass="94691">MALTSSTLAFLTSFLCLCTFCVNAVIHKEFLHTGQSMGTSDSVVSYNGKFELCFFTRVRDNSTKYYVGIRYNRAPNDRNKIVWVANRYYAFQAPSAVLTIQDGNLVIKDGQFIYSVNKVSNNISIYAMLLDSGNLILLKTSNKQIFWQSFDYPTDTLLPIMKLGDEYDAGSNFSLRNTWSLRSWTSADDPAPGAFSLQYDSGRFNLIINNGSNVSWIDDRYNDTIGKVFGQTGVYTNSYFTLPVVNDSRLVLEVSGELNQEYWSDEKQVWISSQSTKCANNLCGAFSICNPKALRPCDCLYGFRPSDTDSWNNGKKSAGCVRNKGLSYCSNSVKSNDKFKQLYYVKSPTLDSLTKINTTTTRECESTCSRNCSCVAYAYYVNGDCQLWLGSVLNLKNVSTDVANSDDSNPIFYLRLAAVEVDTLDSNTTREKESRHTSVSKILLLIVILISFVAFLILGLLVYWIRKKRRKGEDLLHFDIRMSMKVEDSELTESDRSAKVKKEVKLPLFSFESVAAATNNFSDANKLGEGGFGPVYKGTLFNGDEVAVKRLSRRSGQGWEELRNEAVLIAKLQHNNLVRLLGCCIDQNEKMLIYEFMPNKSLDLFLFDATKKQMLDWGTRVRIIDGIAQGILYLHQYSRFRIIHRDLKASNILLDSHMNPKISDFGLAKIFGDNELQANTNRIVGTYGYMAPKYAVEGLFSVKSDVFSFGVLLLEIVSGKKNTGFYQTNSFNLLGYAWDLWTRNSGLDLMDSALDDSDTLSNNSLHTVPRYVNIGLLCVQESPKDRPTMSDVVSMIGNDTVLLPSPKPPAFLKVRGDYSSTLPSSTTERFSVNVITNTTLEAR</sequence>
<dbReference type="PROSITE" id="PS50948">
    <property type="entry name" value="PAN"/>
    <property type="match status" value="1"/>
</dbReference>
<feature type="transmembrane region" description="Helical" evidence="17">
    <location>
        <begin position="442"/>
        <end position="465"/>
    </location>
</feature>
<evidence type="ECO:0000256" key="6">
    <source>
        <dbReference type="ARBA" id="ARBA00022729"/>
    </source>
</evidence>
<dbReference type="GO" id="GO:0004674">
    <property type="term" value="F:protein serine/threonine kinase activity"/>
    <property type="evidence" value="ECO:0007669"/>
    <property type="project" value="UniProtKB-KW"/>
</dbReference>
<evidence type="ECO:0000259" key="21">
    <source>
        <dbReference type="PROSITE" id="PS50948"/>
    </source>
</evidence>
<comment type="catalytic activity">
    <reaction evidence="14 16">
        <text>L-threonyl-[protein] + ATP = O-phospho-L-threonyl-[protein] + ADP + H(+)</text>
        <dbReference type="Rhea" id="RHEA:46608"/>
        <dbReference type="Rhea" id="RHEA-COMP:11060"/>
        <dbReference type="Rhea" id="RHEA-COMP:11605"/>
        <dbReference type="ChEBI" id="CHEBI:15378"/>
        <dbReference type="ChEBI" id="CHEBI:30013"/>
        <dbReference type="ChEBI" id="CHEBI:30616"/>
        <dbReference type="ChEBI" id="CHEBI:61977"/>
        <dbReference type="ChEBI" id="CHEBI:456216"/>
        <dbReference type="EC" id="2.7.11.1"/>
    </reaction>
</comment>
<proteinExistence type="inferred from homology"/>
<dbReference type="GeneID" id="106755372"/>
<dbReference type="CDD" id="cd01098">
    <property type="entry name" value="PAN_AP_plant"/>
    <property type="match status" value="1"/>
</dbReference>
<comment type="catalytic activity">
    <reaction evidence="15 16">
        <text>L-seryl-[protein] + ATP = O-phospho-L-seryl-[protein] + ADP + H(+)</text>
        <dbReference type="Rhea" id="RHEA:17989"/>
        <dbReference type="Rhea" id="RHEA-COMP:9863"/>
        <dbReference type="Rhea" id="RHEA-COMP:11604"/>
        <dbReference type="ChEBI" id="CHEBI:15378"/>
        <dbReference type="ChEBI" id="CHEBI:29999"/>
        <dbReference type="ChEBI" id="CHEBI:30616"/>
        <dbReference type="ChEBI" id="CHEBI:83421"/>
        <dbReference type="ChEBI" id="CHEBI:456216"/>
        <dbReference type="EC" id="2.7.11.1"/>
    </reaction>
</comment>
<evidence type="ECO:0000256" key="15">
    <source>
        <dbReference type="ARBA" id="ARBA00048679"/>
    </source>
</evidence>
<feature type="chain" id="PRO_5018067327" description="Receptor-like serine/threonine-protein kinase" evidence="18">
    <location>
        <begin position="25"/>
        <end position="843"/>
    </location>
</feature>
<dbReference type="InterPro" id="IPR003609">
    <property type="entry name" value="Pan_app"/>
</dbReference>
<dbReference type="Gene3D" id="3.30.200.20">
    <property type="entry name" value="Phosphorylase Kinase, domain 1"/>
    <property type="match status" value="1"/>
</dbReference>
<evidence type="ECO:0000313" key="22">
    <source>
        <dbReference type="Proteomes" id="UP000087766"/>
    </source>
</evidence>
<dbReference type="InterPro" id="IPR001245">
    <property type="entry name" value="Ser-Thr/Tyr_kinase_cat_dom"/>
</dbReference>
<dbReference type="PROSITE" id="PS50927">
    <property type="entry name" value="BULB_LECTIN"/>
    <property type="match status" value="1"/>
</dbReference>
<dbReference type="AlphaFoldDB" id="A0A1S3TGW0"/>
<dbReference type="InterPro" id="IPR008271">
    <property type="entry name" value="Ser/Thr_kinase_AS"/>
</dbReference>
<keyword evidence="8 16" id="KW-0418">Kinase</keyword>
<feature type="signal peptide" evidence="18">
    <location>
        <begin position="1"/>
        <end position="24"/>
    </location>
</feature>
<dbReference type="InterPro" id="IPR001480">
    <property type="entry name" value="Bulb-type_lectin_dom"/>
</dbReference>
<dbReference type="InterPro" id="IPR011009">
    <property type="entry name" value="Kinase-like_dom_sf"/>
</dbReference>
<evidence type="ECO:0000256" key="13">
    <source>
        <dbReference type="ARBA" id="ARBA00023180"/>
    </source>
</evidence>
<dbReference type="GO" id="GO:0005886">
    <property type="term" value="C:plasma membrane"/>
    <property type="evidence" value="ECO:0007669"/>
    <property type="project" value="UniProtKB-SubCell"/>
</dbReference>
<dbReference type="Pfam" id="PF08276">
    <property type="entry name" value="PAN_2"/>
    <property type="match status" value="1"/>
</dbReference>
<dbReference type="Gene3D" id="1.10.510.10">
    <property type="entry name" value="Transferase(Phosphotransferase) domain 1"/>
    <property type="match status" value="1"/>
</dbReference>
<keyword evidence="22" id="KW-1185">Reference proteome</keyword>
<evidence type="ECO:0000259" key="20">
    <source>
        <dbReference type="PROSITE" id="PS50927"/>
    </source>
</evidence>
<dbReference type="Pfam" id="PF01453">
    <property type="entry name" value="B_lectin"/>
    <property type="match status" value="1"/>
</dbReference>
<evidence type="ECO:0000256" key="10">
    <source>
        <dbReference type="ARBA" id="ARBA00022989"/>
    </source>
</evidence>
<dbReference type="GO" id="GO:0106310">
    <property type="term" value="F:protein serine kinase activity"/>
    <property type="evidence" value="ECO:0007669"/>
    <property type="project" value="RHEA"/>
</dbReference>
<organism evidence="22 23">
    <name type="scientific">Vigna radiata var. radiata</name>
    <name type="common">Mung bean</name>
    <name type="synonym">Phaseolus aureus</name>
    <dbReference type="NCBI Taxonomy" id="3916"/>
    <lineage>
        <taxon>Eukaryota</taxon>
        <taxon>Viridiplantae</taxon>
        <taxon>Streptophyta</taxon>
        <taxon>Embryophyta</taxon>
        <taxon>Tracheophyta</taxon>
        <taxon>Spermatophyta</taxon>
        <taxon>Magnoliopsida</taxon>
        <taxon>eudicotyledons</taxon>
        <taxon>Gunneridae</taxon>
        <taxon>Pentapetalae</taxon>
        <taxon>rosids</taxon>
        <taxon>fabids</taxon>
        <taxon>Fabales</taxon>
        <taxon>Fabaceae</taxon>
        <taxon>Papilionoideae</taxon>
        <taxon>50 kb inversion clade</taxon>
        <taxon>NPAAA clade</taxon>
        <taxon>indigoferoid/millettioid clade</taxon>
        <taxon>Phaseoleae</taxon>
        <taxon>Vigna</taxon>
    </lineage>
</organism>
<name>A0A1S3TGW0_VIGRR</name>
<keyword evidence="10 17" id="KW-1133">Transmembrane helix</keyword>
<keyword evidence="5 17" id="KW-0812">Transmembrane</keyword>
<evidence type="ECO:0000256" key="8">
    <source>
        <dbReference type="ARBA" id="ARBA00022777"/>
    </source>
</evidence>
<dbReference type="FunFam" id="3.30.200.20:FF:000951">
    <property type="entry name" value="Uncharacterized protein"/>
    <property type="match status" value="1"/>
</dbReference>
<dbReference type="SMART" id="SM00108">
    <property type="entry name" value="B_lectin"/>
    <property type="match status" value="1"/>
</dbReference>
<feature type="domain" description="Apple" evidence="21">
    <location>
        <begin position="329"/>
        <end position="417"/>
    </location>
</feature>
<protein>
    <recommendedName>
        <fullName evidence="16">Receptor-like serine/threonine-protein kinase</fullName>
        <ecNumber evidence="16">2.7.11.1</ecNumber>
    </recommendedName>
</protein>
<evidence type="ECO:0000256" key="7">
    <source>
        <dbReference type="ARBA" id="ARBA00022741"/>
    </source>
</evidence>
<dbReference type="Pfam" id="PF07714">
    <property type="entry name" value="PK_Tyr_Ser-Thr"/>
    <property type="match status" value="1"/>
</dbReference>
<feature type="domain" description="Protein kinase" evidence="19">
    <location>
        <begin position="521"/>
        <end position="802"/>
    </location>
</feature>
<evidence type="ECO:0000256" key="5">
    <source>
        <dbReference type="ARBA" id="ARBA00022692"/>
    </source>
</evidence>
<keyword evidence="9 16" id="KW-0067">ATP-binding</keyword>
<evidence type="ECO:0000256" key="4">
    <source>
        <dbReference type="ARBA" id="ARBA00022679"/>
    </source>
</evidence>
<dbReference type="KEGG" id="vra:106755372"/>
<dbReference type="InterPro" id="IPR024171">
    <property type="entry name" value="SRK-like_kinase"/>
</dbReference>
<comment type="subcellular location">
    <subcellularLocation>
        <location evidence="1">Cell membrane</location>
        <topology evidence="1">Single-pass type I membrane protein</topology>
    </subcellularLocation>
</comment>
<dbReference type="PANTHER" id="PTHR27002:SF1075">
    <property type="entry name" value="RECEPTOR-LIKE SERINE_THREONINE-PROTEIN KINASE"/>
    <property type="match status" value="1"/>
</dbReference>
<reference evidence="23" key="1">
    <citation type="submission" date="2025-08" db="UniProtKB">
        <authorList>
            <consortium name="RefSeq"/>
        </authorList>
    </citation>
    <scope>IDENTIFICATION</scope>
    <source>
        <tissue evidence="23">Leaf</tissue>
    </source>
</reference>
<dbReference type="PIRSF" id="PIRSF000641">
    <property type="entry name" value="SRK"/>
    <property type="match status" value="1"/>
</dbReference>
<dbReference type="InterPro" id="IPR021820">
    <property type="entry name" value="S-locus_recpt_kinase_C"/>
</dbReference>
<dbReference type="Gene3D" id="2.90.10.10">
    <property type="entry name" value="Bulb-type lectin domain"/>
    <property type="match status" value="1"/>
</dbReference>
<dbReference type="PROSITE" id="PS00108">
    <property type="entry name" value="PROTEIN_KINASE_ST"/>
    <property type="match status" value="1"/>
</dbReference>
<comment type="similarity">
    <text evidence="16">Belongs to the protein kinase superfamily. Ser/Thr protein kinase family.</text>
</comment>
<dbReference type="FunFam" id="1.10.510.10:FF:000060">
    <property type="entry name" value="G-type lectin S-receptor-like serine/threonine-protein kinase"/>
    <property type="match status" value="1"/>
</dbReference>
<dbReference type="SMART" id="SM00220">
    <property type="entry name" value="S_TKc"/>
    <property type="match status" value="1"/>
</dbReference>
<evidence type="ECO:0000256" key="12">
    <source>
        <dbReference type="ARBA" id="ARBA00023157"/>
    </source>
</evidence>
<evidence type="ECO:0000256" key="14">
    <source>
        <dbReference type="ARBA" id="ARBA00047899"/>
    </source>
</evidence>
<keyword evidence="7 16" id="KW-0547">Nucleotide-binding</keyword>
<dbReference type="PANTHER" id="PTHR27002">
    <property type="entry name" value="RECEPTOR-LIKE SERINE/THREONINE-PROTEIN KINASE SD1-8"/>
    <property type="match status" value="1"/>
</dbReference>
<evidence type="ECO:0000256" key="11">
    <source>
        <dbReference type="ARBA" id="ARBA00023136"/>
    </source>
</evidence>
<accession>A0A1S3TGW0</accession>
<dbReference type="GO" id="GO:0005524">
    <property type="term" value="F:ATP binding"/>
    <property type="evidence" value="ECO:0007669"/>
    <property type="project" value="UniProtKB-KW"/>
</dbReference>
<keyword evidence="11 17" id="KW-0472">Membrane</keyword>
<dbReference type="SUPFAM" id="SSF56112">
    <property type="entry name" value="Protein kinase-like (PK-like)"/>
    <property type="match status" value="1"/>
</dbReference>
<evidence type="ECO:0000313" key="23">
    <source>
        <dbReference type="RefSeq" id="XP_014493004.2"/>
    </source>
</evidence>
<keyword evidence="6 18" id="KW-0732">Signal</keyword>
<evidence type="ECO:0000256" key="3">
    <source>
        <dbReference type="ARBA" id="ARBA00022527"/>
    </source>
</evidence>
<dbReference type="RefSeq" id="XP_014493004.2">
    <property type="nucleotide sequence ID" value="XM_014637518.2"/>
</dbReference>
<dbReference type="Pfam" id="PF11883">
    <property type="entry name" value="DUF3403"/>
    <property type="match status" value="1"/>
</dbReference>
<dbReference type="Pfam" id="PF00954">
    <property type="entry name" value="S_locus_glycop"/>
    <property type="match status" value="1"/>
</dbReference>
<keyword evidence="3 16" id="KW-0723">Serine/threonine-protein kinase</keyword>
<dbReference type="GO" id="GO:0048544">
    <property type="term" value="P:recognition of pollen"/>
    <property type="evidence" value="ECO:0007669"/>
    <property type="project" value="InterPro"/>
</dbReference>
<dbReference type="SUPFAM" id="SSF51110">
    <property type="entry name" value="alpha-D-mannose-specific plant lectins"/>
    <property type="match status" value="1"/>
</dbReference>
<evidence type="ECO:0000256" key="1">
    <source>
        <dbReference type="ARBA" id="ARBA00004251"/>
    </source>
</evidence>
<evidence type="ECO:0000256" key="2">
    <source>
        <dbReference type="ARBA" id="ARBA00022475"/>
    </source>
</evidence>
<keyword evidence="13" id="KW-0325">Glycoprotein</keyword>
<dbReference type="PROSITE" id="PS50011">
    <property type="entry name" value="PROTEIN_KINASE_DOM"/>
    <property type="match status" value="1"/>
</dbReference>
<keyword evidence="12" id="KW-1015">Disulfide bond</keyword>
<dbReference type="InterPro" id="IPR000719">
    <property type="entry name" value="Prot_kinase_dom"/>
</dbReference>